<accession>A0AA97L1X5</accession>
<proteinExistence type="predicted"/>
<evidence type="ECO:0000259" key="6">
    <source>
        <dbReference type="Pfam" id="PF07686"/>
    </source>
</evidence>
<dbReference type="InterPro" id="IPR036179">
    <property type="entry name" value="Ig-like_dom_sf"/>
</dbReference>
<name>A0AA97L1X5_EUBMA</name>
<dbReference type="InterPro" id="IPR013106">
    <property type="entry name" value="Ig_V-set"/>
</dbReference>
<evidence type="ECO:0000313" key="7">
    <source>
        <dbReference type="Proteomes" id="UP001190640"/>
    </source>
</evidence>
<dbReference type="InterPro" id="IPR013783">
    <property type="entry name" value="Ig-like_fold"/>
</dbReference>
<evidence type="ECO:0000256" key="3">
    <source>
        <dbReference type="ARBA" id="ARBA00023319"/>
    </source>
</evidence>
<gene>
    <name evidence="8" type="primary">LOC129330893</name>
</gene>
<dbReference type="KEGG" id="emc:129330893"/>
<dbReference type="RefSeq" id="XP_054837137.1">
    <property type="nucleotide sequence ID" value="XM_054981162.1"/>
</dbReference>
<evidence type="ECO:0000256" key="5">
    <source>
        <dbReference type="SAM" id="SignalP"/>
    </source>
</evidence>
<evidence type="ECO:0000256" key="2">
    <source>
        <dbReference type="ARBA" id="ARBA00023157"/>
    </source>
</evidence>
<dbReference type="InterPro" id="IPR052314">
    <property type="entry name" value="Immune_rcpt_domain"/>
</dbReference>
<keyword evidence="2" id="KW-1015">Disulfide bond</keyword>
<feature type="signal peptide" evidence="5">
    <location>
        <begin position="1"/>
        <end position="29"/>
    </location>
</feature>
<reference evidence="8" key="1">
    <citation type="submission" date="2025-08" db="UniProtKB">
        <authorList>
            <consortium name="RefSeq"/>
        </authorList>
    </citation>
    <scope>IDENTIFICATION</scope>
    <source>
        <tissue evidence="8">Blood</tissue>
    </source>
</reference>
<keyword evidence="3" id="KW-0393">Immunoglobulin domain</keyword>
<dbReference type="Pfam" id="PF07686">
    <property type="entry name" value="V-set"/>
    <property type="match status" value="1"/>
</dbReference>
<dbReference type="Proteomes" id="UP001190640">
    <property type="component" value="Chromosome 5"/>
</dbReference>
<dbReference type="Gene3D" id="2.60.40.10">
    <property type="entry name" value="Immunoglobulins"/>
    <property type="match status" value="2"/>
</dbReference>
<dbReference type="PANTHER" id="PTHR16423:SF10">
    <property type="entry name" value="CRKD-BINDING PROTEIN-RELATED"/>
    <property type="match status" value="1"/>
</dbReference>
<feature type="domain" description="Immunoglobulin V-set" evidence="6">
    <location>
        <begin position="179"/>
        <end position="269"/>
    </location>
</feature>
<keyword evidence="4" id="KW-1133">Transmembrane helix</keyword>
<dbReference type="GO" id="GO:0038023">
    <property type="term" value="F:signaling receptor activity"/>
    <property type="evidence" value="ECO:0007669"/>
    <property type="project" value="TreeGrafter"/>
</dbReference>
<protein>
    <submittedName>
        <fullName evidence="8">Uncharacterized protein LOC129330893 isoform X1</fullName>
    </submittedName>
</protein>
<feature type="chain" id="PRO_5041686410" evidence="5">
    <location>
        <begin position="30"/>
        <end position="354"/>
    </location>
</feature>
<keyword evidence="4" id="KW-0472">Membrane</keyword>
<dbReference type="PANTHER" id="PTHR16423">
    <property type="entry name" value="TREM-LIKE TRANSCRIPT PROTEIN"/>
    <property type="match status" value="1"/>
</dbReference>
<dbReference type="GO" id="GO:0009986">
    <property type="term" value="C:cell surface"/>
    <property type="evidence" value="ECO:0007669"/>
    <property type="project" value="TreeGrafter"/>
</dbReference>
<sequence length="354" mass="39947">MISHRMEQLSGFLVILVLTGPFLLSKTHSSATPTIPFLKRPNTGERNRELTVLQGESLRIYLFCGQGNLNTKKVWCKEECFHTNPPVFSKSKWKVLSTASNEKVRLGDLRKGCASVYMTTVKIEDSGLYWFGLLNGQKIDYLSPIQIVVLKDLPVPGTTVSPSTFRMSSFERLSQTEWRPIEVMVGQGKNLSIVVFCGQQHLKTEKVWCKGELLKECILKAPVQLLEQGWKYLTTKPSQRVVIRNSTNGCFSVFMSDLQLEDSGIYWFGFLDGWNIIPFKKITVIVQEEQKNIGNLTVTRENKSSIYHVVLVAGSTVAGILIIASITTLAVMMLTKRNARGMFLLLLVFIQLIF</sequence>
<evidence type="ECO:0000256" key="4">
    <source>
        <dbReference type="SAM" id="Phobius"/>
    </source>
</evidence>
<feature type="transmembrane region" description="Helical" evidence="4">
    <location>
        <begin position="306"/>
        <end position="334"/>
    </location>
</feature>
<dbReference type="GeneID" id="129330893"/>
<keyword evidence="7" id="KW-1185">Reference proteome</keyword>
<evidence type="ECO:0000256" key="1">
    <source>
        <dbReference type="ARBA" id="ARBA00022729"/>
    </source>
</evidence>
<dbReference type="AlphaFoldDB" id="A0AA97L1X5"/>
<keyword evidence="1 5" id="KW-0732">Signal</keyword>
<dbReference type="SUPFAM" id="SSF48726">
    <property type="entry name" value="Immunoglobulin"/>
    <property type="match status" value="2"/>
</dbReference>
<evidence type="ECO:0000313" key="8">
    <source>
        <dbReference type="RefSeq" id="XP_054837137.1"/>
    </source>
</evidence>
<organism evidence="7 8">
    <name type="scientific">Eublepharis macularius</name>
    <name type="common">Leopard gecko</name>
    <name type="synonym">Cyrtodactylus macularius</name>
    <dbReference type="NCBI Taxonomy" id="481883"/>
    <lineage>
        <taxon>Eukaryota</taxon>
        <taxon>Metazoa</taxon>
        <taxon>Chordata</taxon>
        <taxon>Craniata</taxon>
        <taxon>Vertebrata</taxon>
        <taxon>Euteleostomi</taxon>
        <taxon>Lepidosauria</taxon>
        <taxon>Squamata</taxon>
        <taxon>Bifurcata</taxon>
        <taxon>Gekkota</taxon>
        <taxon>Eublepharidae</taxon>
        <taxon>Eublepharinae</taxon>
        <taxon>Eublepharis</taxon>
    </lineage>
</organism>
<keyword evidence="4" id="KW-0812">Transmembrane</keyword>